<dbReference type="Pfam" id="PF12229">
    <property type="entry name" value="PG_binding_4"/>
    <property type="match status" value="1"/>
</dbReference>
<dbReference type="RefSeq" id="WP_202779366.1">
    <property type="nucleotide sequence ID" value="NZ_CP065425.1"/>
</dbReference>
<organism evidence="3 4">
    <name type="scientific">Heyndrickxia vini</name>
    <dbReference type="NCBI Taxonomy" id="1476025"/>
    <lineage>
        <taxon>Bacteria</taxon>
        <taxon>Bacillati</taxon>
        <taxon>Bacillota</taxon>
        <taxon>Bacilli</taxon>
        <taxon>Bacillales</taxon>
        <taxon>Bacillaceae</taxon>
        <taxon>Heyndrickxia</taxon>
    </lineage>
</organism>
<dbReference type="InterPro" id="IPR007391">
    <property type="entry name" value="Vancomycin_resist_VanW"/>
</dbReference>
<keyword evidence="4" id="KW-1185">Reference proteome</keyword>
<reference evidence="3 4" key="1">
    <citation type="submission" date="2020-11" db="EMBL/GenBank/DDBJ databases">
        <title>Taxonomic evaluation of the Bacillus sporothermodurans group of bacteria based on whole genome sequences.</title>
        <authorList>
            <person name="Fiedler G."/>
            <person name="Herbstmann A.-D."/>
            <person name="Doll E."/>
            <person name="Wenning M."/>
            <person name="Brinks E."/>
            <person name="Kabisch J."/>
            <person name="Breitenwieser F."/>
            <person name="Lappann M."/>
            <person name="Boehnlein C."/>
            <person name="Franz C."/>
        </authorList>
    </citation>
    <scope>NUCLEOTIDE SEQUENCE [LARGE SCALE GENOMIC DNA]</scope>
    <source>
        <strain evidence="3 4">JCM 19841</strain>
    </source>
</reference>
<feature type="region of interest" description="Disordered" evidence="1">
    <location>
        <begin position="285"/>
        <end position="309"/>
    </location>
</feature>
<dbReference type="InterPro" id="IPR022029">
    <property type="entry name" value="YoaR-like_PG-bd"/>
</dbReference>
<dbReference type="InterPro" id="IPR052913">
    <property type="entry name" value="Glycopeptide_resist_protein"/>
</dbReference>
<dbReference type="Pfam" id="PF04294">
    <property type="entry name" value="VanW"/>
    <property type="match status" value="1"/>
</dbReference>
<evidence type="ECO:0000256" key="1">
    <source>
        <dbReference type="SAM" id="MobiDB-lite"/>
    </source>
</evidence>
<name>A0ABX7E6K2_9BACI</name>
<accession>A0ABX7E6K2</accession>
<feature type="compositionally biased region" description="Basic and acidic residues" evidence="1">
    <location>
        <begin position="295"/>
        <end position="309"/>
    </location>
</feature>
<dbReference type="PANTHER" id="PTHR35788:SF1">
    <property type="entry name" value="EXPORTED PROTEIN"/>
    <property type="match status" value="1"/>
</dbReference>
<dbReference type="PANTHER" id="PTHR35788">
    <property type="entry name" value="EXPORTED PROTEIN-RELATED"/>
    <property type="match status" value="1"/>
</dbReference>
<feature type="domain" description="YoaR-like putative peptidoglycan binding" evidence="2">
    <location>
        <begin position="50"/>
        <end position="95"/>
    </location>
</feature>
<evidence type="ECO:0000313" key="4">
    <source>
        <dbReference type="Proteomes" id="UP000595691"/>
    </source>
</evidence>
<evidence type="ECO:0000259" key="2">
    <source>
        <dbReference type="Pfam" id="PF12229"/>
    </source>
</evidence>
<proteinExistence type="predicted"/>
<dbReference type="Proteomes" id="UP000595691">
    <property type="component" value="Chromosome"/>
</dbReference>
<protein>
    <submittedName>
        <fullName evidence="3">VanW family protein</fullName>
    </submittedName>
</protein>
<gene>
    <name evidence="3" type="ORF">I5776_05670</name>
</gene>
<evidence type="ECO:0000313" key="3">
    <source>
        <dbReference type="EMBL" id="QQZ10422.1"/>
    </source>
</evidence>
<dbReference type="EMBL" id="CP065425">
    <property type="protein sequence ID" value="QQZ10422.1"/>
    <property type="molecule type" value="Genomic_DNA"/>
</dbReference>
<sequence length="309" mass="34632">MKHFLVSIFLLIGSIGNLPDNLTITYEGNTVASVNRTYFANPLINLPIADHDKLEAFIQRLEKSVYVPPTNASIDKQGNIVSEKVGYTLDHEAFKRLFYTYFFTKDASTIEVPVRKVFPAVDSELLSQIRVKRIGQYATYFNSGNKERSHNIVLASKAINNQVIFPGETFSFNKTVGKRTKEKGYMRAPVIVRGELSEDIGGGICQISSTLYNAVDSAGMTITERYSHSKRVAYVPPGRDATVSWYGPDFRFTNKYQQPILIRSNVYGGTASITIYSSEDLKVSPRKVPSASFKLPKEESMGSEVHREE</sequence>